<feature type="compositionally biased region" description="Basic and acidic residues" evidence="1">
    <location>
        <begin position="93"/>
        <end position="116"/>
    </location>
</feature>
<evidence type="ECO:0000313" key="2">
    <source>
        <dbReference type="EMBL" id="CDI53381.1"/>
    </source>
</evidence>
<reference evidence="2" key="1">
    <citation type="journal article" date="2014" name="Genome Biol. Evol.">
        <title>Gene Loss Rather Than Gene Gain Is Associated with a Host Jump from Monocots to Dicots in the Smut Fungus Melanopsichium pennsylvanicum.</title>
        <authorList>
            <person name="Sharma R."/>
            <person name="Mishra B."/>
            <person name="Runge F."/>
            <person name="Thines M."/>
        </authorList>
    </citation>
    <scope>NUCLEOTIDE SEQUENCE</scope>
    <source>
        <strain evidence="2">4</strain>
    </source>
</reference>
<feature type="non-terminal residue" evidence="2">
    <location>
        <position position="197"/>
    </location>
</feature>
<evidence type="ECO:0000256" key="1">
    <source>
        <dbReference type="SAM" id="MobiDB-lite"/>
    </source>
</evidence>
<feature type="compositionally biased region" description="Basic and acidic residues" evidence="1">
    <location>
        <begin position="28"/>
        <end position="43"/>
    </location>
</feature>
<keyword evidence="2" id="KW-0808">Transferase</keyword>
<feature type="compositionally biased region" description="Basic and acidic residues" evidence="1">
    <location>
        <begin position="187"/>
        <end position="197"/>
    </location>
</feature>
<accession>A0A077R387</accession>
<organism evidence="2">
    <name type="scientific">Melanopsichium pennsylvanicum 4</name>
    <dbReference type="NCBI Taxonomy" id="1398559"/>
    <lineage>
        <taxon>Eukaryota</taxon>
        <taxon>Fungi</taxon>
        <taxon>Dikarya</taxon>
        <taxon>Basidiomycota</taxon>
        <taxon>Ustilaginomycotina</taxon>
        <taxon>Ustilaginomycetes</taxon>
        <taxon>Ustilaginales</taxon>
        <taxon>Ustilaginaceae</taxon>
        <taxon>Melanopsichium</taxon>
    </lineage>
</organism>
<feature type="compositionally biased region" description="Low complexity" evidence="1">
    <location>
        <begin position="63"/>
        <end position="77"/>
    </location>
</feature>
<name>A0A077R387_9BASI</name>
<dbReference type="AlphaFoldDB" id="A0A077R387"/>
<feature type="region of interest" description="Disordered" evidence="1">
    <location>
        <begin position="90"/>
        <end position="125"/>
    </location>
</feature>
<feature type="region of interest" description="Disordered" evidence="1">
    <location>
        <begin position="1"/>
        <end position="77"/>
    </location>
</feature>
<sequence>MGLRPLFGSRASVNNVQDSFGGVVEAAKSSETEHTNPLEDDQHSGASPPEESRVDSHSITTAGANQEHNQQHQQQGGHSLLGLLNGAALMQPEDDHSHPHHHDRDDSVESIDHQSRAEPANTVVPDQAAAWNKSANEAETSDQQDSSGVSFKLGRSLKKIDAKIRTVIGVNPPPTAEQMRSPYSIGENDHLANENNL</sequence>
<dbReference type="GO" id="GO:0016740">
    <property type="term" value="F:transferase activity"/>
    <property type="evidence" value="ECO:0007669"/>
    <property type="project" value="UniProtKB-KW"/>
</dbReference>
<dbReference type="EMBL" id="HG529577">
    <property type="protein sequence ID" value="CDI53381.1"/>
    <property type="molecule type" value="Genomic_DNA"/>
</dbReference>
<protein>
    <submittedName>
        <fullName evidence="2">Udp-glucose:sterol glucosyltransferase</fullName>
    </submittedName>
</protein>
<feature type="region of interest" description="Disordered" evidence="1">
    <location>
        <begin position="171"/>
        <end position="197"/>
    </location>
</feature>
<proteinExistence type="predicted"/>